<feature type="region of interest" description="Disordered" evidence="1">
    <location>
        <begin position="1"/>
        <end position="43"/>
    </location>
</feature>
<reference evidence="2" key="2">
    <citation type="journal article" date="2015" name="Data Brief">
        <title>Shoot transcriptome of the giant reed, Arundo donax.</title>
        <authorList>
            <person name="Barrero R.A."/>
            <person name="Guerrero F.D."/>
            <person name="Moolhuijzen P."/>
            <person name="Goolsby J.A."/>
            <person name="Tidwell J."/>
            <person name="Bellgard S.E."/>
            <person name="Bellgard M.I."/>
        </authorList>
    </citation>
    <scope>NUCLEOTIDE SEQUENCE</scope>
    <source>
        <tissue evidence="2">Shoot tissue taken approximately 20 cm above the soil surface</tissue>
    </source>
</reference>
<protein>
    <submittedName>
        <fullName evidence="2">Uncharacterized protein</fullName>
    </submittedName>
</protein>
<dbReference type="AlphaFoldDB" id="A0A0A9A4P7"/>
<accession>A0A0A9A4P7</accession>
<name>A0A0A9A4P7_ARUDO</name>
<evidence type="ECO:0000256" key="1">
    <source>
        <dbReference type="SAM" id="MobiDB-lite"/>
    </source>
</evidence>
<organism evidence="2">
    <name type="scientific">Arundo donax</name>
    <name type="common">Giant reed</name>
    <name type="synonym">Donax arundinaceus</name>
    <dbReference type="NCBI Taxonomy" id="35708"/>
    <lineage>
        <taxon>Eukaryota</taxon>
        <taxon>Viridiplantae</taxon>
        <taxon>Streptophyta</taxon>
        <taxon>Embryophyta</taxon>
        <taxon>Tracheophyta</taxon>
        <taxon>Spermatophyta</taxon>
        <taxon>Magnoliopsida</taxon>
        <taxon>Liliopsida</taxon>
        <taxon>Poales</taxon>
        <taxon>Poaceae</taxon>
        <taxon>PACMAD clade</taxon>
        <taxon>Arundinoideae</taxon>
        <taxon>Arundineae</taxon>
        <taxon>Arundo</taxon>
    </lineage>
</organism>
<evidence type="ECO:0000313" key="2">
    <source>
        <dbReference type="EMBL" id="JAD44928.1"/>
    </source>
</evidence>
<sequence length="57" mass="6570">MRRDGLPDPEALSLLRRRSDPIPTQPPNRGSRLPKPRERAPIDRVDLSLPIHFSDLF</sequence>
<reference evidence="2" key="1">
    <citation type="submission" date="2014-09" db="EMBL/GenBank/DDBJ databases">
        <authorList>
            <person name="Magalhaes I.L.F."/>
            <person name="Oliveira U."/>
            <person name="Santos F.R."/>
            <person name="Vidigal T.H.D.A."/>
            <person name="Brescovit A.D."/>
            <person name="Santos A.J."/>
        </authorList>
    </citation>
    <scope>NUCLEOTIDE SEQUENCE</scope>
    <source>
        <tissue evidence="2">Shoot tissue taken approximately 20 cm above the soil surface</tissue>
    </source>
</reference>
<proteinExistence type="predicted"/>
<dbReference type="EMBL" id="GBRH01252967">
    <property type="protein sequence ID" value="JAD44928.1"/>
    <property type="molecule type" value="Transcribed_RNA"/>
</dbReference>